<proteinExistence type="predicted"/>
<evidence type="ECO:0000313" key="2">
    <source>
        <dbReference type="EMBL" id="TGA95797.1"/>
    </source>
</evidence>
<dbReference type="EMBL" id="SRID01000305">
    <property type="protein sequence ID" value="TGA95797.1"/>
    <property type="molecule type" value="Genomic_DNA"/>
</dbReference>
<dbReference type="RefSeq" id="WP_280923523.1">
    <property type="nucleotide sequence ID" value="NZ_SRID01000305.1"/>
</dbReference>
<dbReference type="Pfam" id="PF03756">
    <property type="entry name" value="AfsA"/>
    <property type="match status" value="1"/>
</dbReference>
<organism evidence="2 3">
    <name type="scientific">Streptomyces palmae</name>
    <dbReference type="NCBI Taxonomy" id="1701085"/>
    <lineage>
        <taxon>Bacteria</taxon>
        <taxon>Bacillati</taxon>
        <taxon>Actinomycetota</taxon>
        <taxon>Actinomycetes</taxon>
        <taxon>Kitasatosporales</taxon>
        <taxon>Streptomycetaceae</taxon>
        <taxon>Streptomyces</taxon>
    </lineage>
</organism>
<feature type="domain" description="A-factor biosynthesis hotdog" evidence="1">
    <location>
        <begin position="2"/>
        <end position="95"/>
    </location>
</feature>
<comment type="caution">
    <text evidence="2">The sequence shown here is derived from an EMBL/GenBank/DDBJ whole genome shotgun (WGS) entry which is preliminary data.</text>
</comment>
<accession>A0A4Z0GJQ3</accession>
<gene>
    <name evidence="2" type="ORF">E4099_24670</name>
</gene>
<sequence>PRHPALFDHEYDHMPGPAIAEGLRQAALDAACRAGALPSPRALAVGFEAAFLDFGEFEADLECTAEVGTATADGRVPVAVGLHQFGKAIVTGSVELLPEPGAPASPAHPHAHAKEF</sequence>
<name>A0A4Z0GJQ3_9ACTN</name>
<dbReference type="InterPro" id="IPR005509">
    <property type="entry name" value="AfsA_hotdog_dom"/>
</dbReference>
<evidence type="ECO:0000313" key="3">
    <source>
        <dbReference type="Proteomes" id="UP000297948"/>
    </source>
</evidence>
<dbReference type="Proteomes" id="UP000297948">
    <property type="component" value="Unassembled WGS sequence"/>
</dbReference>
<reference evidence="2 3" key="1">
    <citation type="submission" date="2019-03" db="EMBL/GenBank/DDBJ databases">
        <authorList>
            <person name="Gonzalez-Pimentel J.L."/>
        </authorList>
    </citation>
    <scope>NUCLEOTIDE SEQUENCE [LARGE SCALE GENOMIC DNA]</scope>
    <source>
        <strain evidence="2 3">JCM 31289</strain>
    </source>
</reference>
<evidence type="ECO:0000259" key="1">
    <source>
        <dbReference type="Pfam" id="PF03756"/>
    </source>
</evidence>
<feature type="non-terminal residue" evidence="2">
    <location>
        <position position="1"/>
    </location>
</feature>
<keyword evidence="3" id="KW-1185">Reference proteome</keyword>
<protein>
    <recommendedName>
        <fullName evidence="1">A-factor biosynthesis hotdog domain-containing protein</fullName>
    </recommendedName>
</protein>
<dbReference type="AlphaFoldDB" id="A0A4Z0GJQ3"/>